<proteinExistence type="predicted"/>
<dbReference type="Proteomes" id="UP000643279">
    <property type="component" value="Unassembled WGS sequence"/>
</dbReference>
<organism evidence="3 4">
    <name type="scientific">Arthrobacter liuii</name>
    <dbReference type="NCBI Taxonomy" id="1476996"/>
    <lineage>
        <taxon>Bacteria</taxon>
        <taxon>Bacillati</taxon>
        <taxon>Actinomycetota</taxon>
        <taxon>Actinomycetes</taxon>
        <taxon>Micrococcales</taxon>
        <taxon>Micrococcaceae</taxon>
        <taxon>Arthrobacter</taxon>
    </lineage>
</organism>
<evidence type="ECO:0000313" key="4">
    <source>
        <dbReference type="Proteomes" id="UP000643279"/>
    </source>
</evidence>
<feature type="domain" description="Glycosyl transferase family 1" evidence="2">
    <location>
        <begin position="3"/>
        <end position="120"/>
    </location>
</feature>
<gene>
    <name evidence="3" type="ORF">GCM10007170_06350</name>
</gene>
<evidence type="ECO:0000256" key="1">
    <source>
        <dbReference type="ARBA" id="ARBA00022679"/>
    </source>
</evidence>
<comment type="caution">
    <text evidence="3">The sequence shown here is derived from an EMBL/GenBank/DDBJ whole genome shotgun (WGS) entry which is preliminary data.</text>
</comment>
<reference evidence="4" key="1">
    <citation type="journal article" date="2019" name="Int. J. Syst. Evol. Microbiol.">
        <title>The Global Catalogue of Microorganisms (GCM) 10K type strain sequencing project: providing services to taxonomists for standard genome sequencing and annotation.</title>
        <authorList>
            <consortium name="The Broad Institute Genomics Platform"/>
            <consortium name="The Broad Institute Genome Sequencing Center for Infectious Disease"/>
            <person name="Wu L."/>
            <person name="Ma J."/>
        </authorList>
    </citation>
    <scope>NUCLEOTIDE SEQUENCE [LARGE SCALE GENOMIC DNA]</scope>
    <source>
        <strain evidence="4">CGMCC 1.12778</strain>
    </source>
</reference>
<keyword evidence="1" id="KW-0808">Transferase</keyword>
<protein>
    <recommendedName>
        <fullName evidence="2">Glycosyl transferase family 1 domain-containing protein</fullName>
    </recommendedName>
</protein>
<evidence type="ECO:0000259" key="2">
    <source>
        <dbReference type="Pfam" id="PF00534"/>
    </source>
</evidence>
<name>A0ABQ2AIZ4_9MICC</name>
<dbReference type="InterPro" id="IPR001296">
    <property type="entry name" value="Glyco_trans_1"/>
</dbReference>
<dbReference type="PANTHER" id="PTHR46401">
    <property type="entry name" value="GLYCOSYLTRANSFERASE WBBK-RELATED"/>
    <property type="match status" value="1"/>
</dbReference>
<sequence length="154" mass="17070">MARLIEAYSNSPISDEFDLYVIGEPNGLAGKIARQHPGVNFLTAVKDDQLRWLYEHATAFIFPSLDEGFGLPIIEAAYFGIPIAASDIAPFREVGVASQYFNPENIESIKLAMERLVDKSPEGGVPYDASKLRSWTAVVSHLRNRILTELKESS</sequence>
<dbReference type="SUPFAM" id="SSF53756">
    <property type="entry name" value="UDP-Glycosyltransferase/glycogen phosphorylase"/>
    <property type="match status" value="1"/>
</dbReference>
<dbReference type="Pfam" id="PF00534">
    <property type="entry name" value="Glycos_transf_1"/>
    <property type="match status" value="1"/>
</dbReference>
<evidence type="ECO:0000313" key="3">
    <source>
        <dbReference type="EMBL" id="GGH91069.1"/>
    </source>
</evidence>
<accession>A0ABQ2AIZ4</accession>
<dbReference type="Gene3D" id="3.40.50.2000">
    <property type="entry name" value="Glycogen Phosphorylase B"/>
    <property type="match status" value="1"/>
</dbReference>
<keyword evidence="4" id="KW-1185">Reference proteome</keyword>
<dbReference type="EMBL" id="BMFW01000002">
    <property type="protein sequence ID" value="GGH91069.1"/>
    <property type="molecule type" value="Genomic_DNA"/>
</dbReference>
<dbReference type="PANTHER" id="PTHR46401:SF2">
    <property type="entry name" value="GLYCOSYLTRANSFERASE WBBK-RELATED"/>
    <property type="match status" value="1"/>
</dbReference>